<organism evidence="1 2">
    <name type="scientific">Pseudomonas fluorescens</name>
    <dbReference type="NCBI Taxonomy" id="294"/>
    <lineage>
        <taxon>Bacteria</taxon>
        <taxon>Pseudomonadati</taxon>
        <taxon>Pseudomonadota</taxon>
        <taxon>Gammaproteobacteria</taxon>
        <taxon>Pseudomonadales</taxon>
        <taxon>Pseudomonadaceae</taxon>
        <taxon>Pseudomonas</taxon>
    </lineage>
</organism>
<evidence type="ECO:0000313" key="2">
    <source>
        <dbReference type="Proteomes" id="UP000501669"/>
    </source>
</evidence>
<dbReference type="EMBL" id="CP027561">
    <property type="protein sequence ID" value="QJP98513.1"/>
    <property type="molecule type" value="Genomic_DNA"/>
</dbReference>
<dbReference type="Proteomes" id="UP000501669">
    <property type="component" value="Chromosome"/>
</dbReference>
<gene>
    <name evidence="1" type="ORF">C6Y56_07535</name>
</gene>
<accession>A0A7Z3CAF6</accession>
<dbReference type="AlphaFoldDB" id="A0A7Z3CAF6"/>
<proteinExistence type="predicted"/>
<sequence>MTWDGTRQGPRYTYTTPIAAGDIPMVLPAGLTNVSGPHMLSYVLNHGGNTKDIPDLLINIDTTLPDVSGLVTLPPEVEANGITKPYLDANGFVLITMPKVADIKIADKYECYFGSTFPTPVFVGEFIVVDPLDAVTFKLTTAMVGTEEGEKAIFYYRTDRKGNRSLNSPFKRVNVTVTDPPKDLEDPSIPLLDNDTAPKKIDLADARMRAGVGIIDKYENFLDGDELEVTVDGVVVPAQKIAGFPTYVPVPYSYWHNGDLGDKTIKVSYQIKRGEIRHPASNPPENATVRVDLRRAGDGEGPEDPNPNFRPVDVQGAGGNPINVLTVLDKDEDVDVKVAAYPGIKDKDIATLIWNGVEVKDAEGGVLLLDGTETELNWTIEWSVVDAGGNGTEVPVTYKVTNPDVNDNEERSMPRDVDVFIRPGSVPQATFQHLDPDFDYLNCPSLQSHPVLIKCIEVFVPGGEPQLEGQTLTFTYQGYSDSAGNTVIPNNKEEVKYQPDSSDVQNGFTIRFPYEQFLNTGNAWGAVSYNAVIDGRPTPSVRHLVRVVMRNGDTTPCSI</sequence>
<reference evidence="1 2" key="1">
    <citation type="submission" date="2018-03" db="EMBL/GenBank/DDBJ databases">
        <title>Complete genome sequence of Pseudomonas fluorescens sp. G7.</title>
        <authorList>
            <person name="Gao C.-H."/>
            <person name="Li Z."/>
            <person name="Cai P."/>
        </authorList>
    </citation>
    <scope>NUCLEOTIDE SEQUENCE [LARGE SCALE GENOMIC DNA]</scope>
    <source>
        <strain evidence="1 2">G7</strain>
    </source>
</reference>
<protein>
    <submittedName>
        <fullName evidence="1">Uncharacterized protein</fullName>
    </submittedName>
</protein>
<name>A0A7Z3CAF6_PSEFL</name>
<evidence type="ECO:0000313" key="1">
    <source>
        <dbReference type="EMBL" id="QJP98513.1"/>
    </source>
</evidence>